<keyword evidence="12" id="KW-1185">Reference proteome</keyword>
<comment type="caution">
    <text evidence="11">The sequence shown here is derived from an EMBL/GenBank/DDBJ whole genome shotgun (WGS) entry which is preliminary data.</text>
</comment>
<comment type="catalytic activity">
    <reaction evidence="1">
        <text>S-ubiquitinyl-[E2 ubiquitin-conjugating enzyme]-L-cysteine + [acceptor protein]-L-lysine = [E2 ubiquitin-conjugating enzyme]-L-cysteine + N(6)-ubiquitinyl-[acceptor protein]-L-lysine.</text>
        <dbReference type="EC" id="2.3.2.27"/>
    </reaction>
</comment>
<accession>A0A7J0DNJ8</accession>
<dbReference type="InterPro" id="IPR039525">
    <property type="entry name" value="RNF126-like_zinc-ribbon"/>
</dbReference>
<dbReference type="GO" id="GO:0016567">
    <property type="term" value="P:protein ubiquitination"/>
    <property type="evidence" value="ECO:0007669"/>
    <property type="project" value="TreeGrafter"/>
</dbReference>
<dbReference type="Gene3D" id="3.30.40.10">
    <property type="entry name" value="Zinc/RING finger domain, C3HC4 (zinc finger)"/>
    <property type="match status" value="1"/>
</dbReference>
<reference evidence="12" key="1">
    <citation type="submission" date="2019-07" db="EMBL/GenBank/DDBJ databases">
        <title>De Novo Assembly of kiwifruit Actinidia rufa.</title>
        <authorList>
            <person name="Sugita-Konishi S."/>
            <person name="Sato K."/>
            <person name="Mori E."/>
            <person name="Abe Y."/>
            <person name="Kisaki G."/>
            <person name="Hamano K."/>
            <person name="Suezawa K."/>
            <person name="Otani M."/>
            <person name="Fukuda T."/>
            <person name="Manabe T."/>
            <person name="Gomi K."/>
            <person name="Tabuchi M."/>
            <person name="Akimitsu K."/>
            <person name="Kataoka I."/>
        </authorList>
    </citation>
    <scope>NUCLEOTIDE SEQUENCE [LARGE SCALE GENOMIC DNA]</scope>
    <source>
        <strain evidence="12">cv. Fuchu</strain>
    </source>
</reference>
<evidence type="ECO:0000256" key="2">
    <source>
        <dbReference type="ARBA" id="ARBA00012483"/>
    </source>
</evidence>
<evidence type="ECO:0000256" key="7">
    <source>
        <dbReference type="ARBA" id="ARBA00022833"/>
    </source>
</evidence>
<name>A0A7J0DNJ8_9ERIC</name>
<keyword evidence="4" id="KW-0479">Metal-binding</keyword>
<feature type="compositionally biased region" description="Low complexity" evidence="9">
    <location>
        <begin position="255"/>
        <end position="286"/>
    </location>
</feature>
<dbReference type="GO" id="GO:0008270">
    <property type="term" value="F:zinc ion binding"/>
    <property type="evidence" value="ECO:0007669"/>
    <property type="project" value="UniProtKB-KW"/>
</dbReference>
<dbReference type="OrthoDB" id="8062037at2759"/>
<keyword evidence="5 8" id="KW-0863">Zinc-finger</keyword>
<gene>
    <name evidence="11" type="ORF">Acr_00g0054230</name>
</gene>
<evidence type="ECO:0000256" key="9">
    <source>
        <dbReference type="SAM" id="MobiDB-lite"/>
    </source>
</evidence>
<dbReference type="SMART" id="SM00184">
    <property type="entry name" value="RING"/>
    <property type="match status" value="1"/>
</dbReference>
<evidence type="ECO:0000259" key="10">
    <source>
        <dbReference type="PROSITE" id="PS50089"/>
    </source>
</evidence>
<dbReference type="EC" id="2.3.2.27" evidence="2"/>
<dbReference type="Pfam" id="PF13639">
    <property type="entry name" value="zf-RING_2"/>
    <property type="match status" value="1"/>
</dbReference>
<dbReference type="SUPFAM" id="SSF57850">
    <property type="entry name" value="RING/U-box"/>
    <property type="match status" value="1"/>
</dbReference>
<dbReference type="PANTHER" id="PTHR15710">
    <property type="entry name" value="E3 UBIQUITIN-PROTEIN LIGASE PRAJA"/>
    <property type="match status" value="1"/>
</dbReference>
<feature type="domain" description="RING-type" evidence="10">
    <location>
        <begin position="197"/>
        <end position="238"/>
    </location>
</feature>
<dbReference type="EMBL" id="BJWL01000293">
    <property type="protein sequence ID" value="GFS37835.1"/>
    <property type="molecule type" value="Genomic_DNA"/>
</dbReference>
<dbReference type="CDD" id="cd16667">
    <property type="entry name" value="RING-H2_RNF126-like"/>
    <property type="match status" value="1"/>
</dbReference>
<evidence type="ECO:0000256" key="8">
    <source>
        <dbReference type="PROSITE-ProRule" id="PRU00175"/>
    </source>
</evidence>
<evidence type="ECO:0000256" key="1">
    <source>
        <dbReference type="ARBA" id="ARBA00000900"/>
    </source>
</evidence>
<organism evidence="11 12">
    <name type="scientific">Actinidia rufa</name>
    <dbReference type="NCBI Taxonomy" id="165716"/>
    <lineage>
        <taxon>Eukaryota</taxon>
        <taxon>Viridiplantae</taxon>
        <taxon>Streptophyta</taxon>
        <taxon>Embryophyta</taxon>
        <taxon>Tracheophyta</taxon>
        <taxon>Spermatophyta</taxon>
        <taxon>Magnoliopsida</taxon>
        <taxon>eudicotyledons</taxon>
        <taxon>Gunneridae</taxon>
        <taxon>Pentapetalae</taxon>
        <taxon>asterids</taxon>
        <taxon>Ericales</taxon>
        <taxon>Actinidiaceae</taxon>
        <taxon>Actinidia</taxon>
    </lineage>
</organism>
<keyword evidence="7" id="KW-0862">Zinc</keyword>
<evidence type="ECO:0000256" key="6">
    <source>
        <dbReference type="ARBA" id="ARBA00022786"/>
    </source>
</evidence>
<evidence type="ECO:0000313" key="11">
    <source>
        <dbReference type="EMBL" id="GFS37835.1"/>
    </source>
</evidence>
<dbReference type="Proteomes" id="UP000585474">
    <property type="component" value="Unassembled WGS sequence"/>
</dbReference>
<keyword evidence="3" id="KW-0808">Transferase</keyword>
<dbReference type="GO" id="GO:0061630">
    <property type="term" value="F:ubiquitin protein ligase activity"/>
    <property type="evidence" value="ECO:0007669"/>
    <property type="project" value="UniProtKB-EC"/>
</dbReference>
<dbReference type="GO" id="GO:0005737">
    <property type="term" value="C:cytoplasm"/>
    <property type="evidence" value="ECO:0007669"/>
    <property type="project" value="TreeGrafter"/>
</dbReference>
<sequence length="334" mass="37170">MSTGGNTHWCHQCRQSVRLQGRNLVCPYCNGGFVEERNEVVGTEQRDFVGFHSENDSDFGFMEPLSDPRIRIMDALEALRQRMIGRNPNYDVRARSGVVHEHNTAFGPGSWLIFHGQVPVRMSENDVFDFFFNGGSPRTGQRRANFSDFFQGPGLEELIEQLSVNDRQGPPPAPRSLIEAMPTIKITRRHLSINSHCPVCQDKFERGSEARQMPCNHIYHSDCIVPWLVQHNSCPVCRLELPPLGSSRARSNQRTSGDNGSTSTGGSSSSSSSSSSRDNGDSNQGGRNLLSLLWPFGSSNRNSSRYGESGGTGSTSSPYEENNEMNYFGWPFHS</sequence>
<feature type="region of interest" description="Disordered" evidence="9">
    <location>
        <begin position="245"/>
        <end position="334"/>
    </location>
</feature>
<dbReference type="PANTHER" id="PTHR15710:SF34">
    <property type="entry name" value="E3 UBIQUITIN-PROTEIN LIGASE RHC1A-RELATED"/>
    <property type="match status" value="1"/>
</dbReference>
<evidence type="ECO:0000256" key="3">
    <source>
        <dbReference type="ARBA" id="ARBA00022679"/>
    </source>
</evidence>
<evidence type="ECO:0000256" key="5">
    <source>
        <dbReference type="ARBA" id="ARBA00022771"/>
    </source>
</evidence>
<dbReference type="AlphaFoldDB" id="A0A7J0DNJ8"/>
<dbReference type="FunFam" id="3.30.40.10:FF:000022">
    <property type="entry name" value="E3 ubiquitin-protein ligase RING1-like"/>
    <property type="match status" value="1"/>
</dbReference>
<keyword evidence="6" id="KW-0833">Ubl conjugation pathway</keyword>
<evidence type="ECO:0000313" key="12">
    <source>
        <dbReference type="Proteomes" id="UP000585474"/>
    </source>
</evidence>
<dbReference type="InterPro" id="IPR001841">
    <property type="entry name" value="Znf_RING"/>
</dbReference>
<dbReference type="InterPro" id="IPR013083">
    <property type="entry name" value="Znf_RING/FYVE/PHD"/>
</dbReference>
<proteinExistence type="predicted"/>
<dbReference type="PROSITE" id="PS50089">
    <property type="entry name" value="ZF_RING_2"/>
    <property type="match status" value="1"/>
</dbReference>
<evidence type="ECO:0000256" key="4">
    <source>
        <dbReference type="ARBA" id="ARBA00022723"/>
    </source>
</evidence>
<dbReference type="Pfam" id="PF14369">
    <property type="entry name" value="Zn_ribbon_19"/>
    <property type="match status" value="1"/>
</dbReference>
<protein>
    <recommendedName>
        <fullName evidence="2">RING-type E3 ubiquitin transferase</fullName>
        <ecNumber evidence="2">2.3.2.27</ecNumber>
    </recommendedName>
</protein>